<dbReference type="PROSITE" id="PS51257">
    <property type="entry name" value="PROKAR_LIPOPROTEIN"/>
    <property type="match status" value="1"/>
</dbReference>
<reference evidence="3" key="1">
    <citation type="submission" date="2017-06" db="EMBL/GenBank/DDBJ databases">
        <title>Capnocytophaga spp. assemblies.</title>
        <authorList>
            <person name="Gulvik C.A."/>
        </authorList>
    </citation>
    <scope>NUCLEOTIDE SEQUENCE [LARGE SCALE GENOMIC DNA]</scope>
    <source>
        <strain evidence="3">H6253</strain>
    </source>
</reference>
<feature type="chain" id="PRO_5012987509" evidence="1">
    <location>
        <begin position="27"/>
        <end position="143"/>
    </location>
</feature>
<organism evidence="2 3">
    <name type="scientific">Capnocytophaga leadbetteri</name>
    <dbReference type="NCBI Taxonomy" id="327575"/>
    <lineage>
        <taxon>Bacteria</taxon>
        <taxon>Pseudomonadati</taxon>
        <taxon>Bacteroidota</taxon>
        <taxon>Flavobacteriia</taxon>
        <taxon>Flavobacteriales</taxon>
        <taxon>Flavobacteriaceae</taxon>
        <taxon>Capnocytophaga</taxon>
    </lineage>
</organism>
<sequence>MKRIVWCMILIAGIVAGCGNSKNAVAYSVAQNYFVNNTFENKEVETLKIDTQEEFDRIFGMATTMGSKPTAINFKTQSVLAIIAPASEKETTIRIRALETTLTNGILVKYTVEKGRDLGYTAQVAQILLVNKTDKEVQFADYY</sequence>
<name>A0A250FAL8_9FLAO</name>
<dbReference type="EMBL" id="CP022384">
    <property type="protein sequence ID" value="ATA82164.1"/>
    <property type="molecule type" value="Genomic_DNA"/>
</dbReference>
<evidence type="ECO:0000313" key="3">
    <source>
        <dbReference type="Proteomes" id="UP000217276"/>
    </source>
</evidence>
<dbReference type="KEGG" id="clk:CGC53_07300"/>
<keyword evidence="3" id="KW-1185">Reference proteome</keyword>
<dbReference type="AlphaFoldDB" id="A0A250FAL8"/>
<gene>
    <name evidence="2" type="ORF">CGC53_07300</name>
</gene>
<accession>A0A250FAL8</accession>
<proteinExistence type="predicted"/>
<dbReference type="RefSeq" id="WP_095914214.1">
    <property type="nucleotide sequence ID" value="NZ_CP022384.1"/>
</dbReference>
<evidence type="ECO:0000256" key="1">
    <source>
        <dbReference type="SAM" id="SignalP"/>
    </source>
</evidence>
<feature type="signal peptide" evidence="1">
    <location>
        <begin position="1"/>
        <end position="26"/>
    </location>
</feature>
<keyword evidence="1" id="KW-0732">Signal</keyword>
<protein>
    <submittedName>
        <fullName evidence="2">Uncharacterized protein</fullName>
    </submittedName>
</protein>
<dbReference type="Proteomes" id="UP000217276">
    <property type="component" value="Chromosome"/>
</dbReference>
<evidence type="ECO:0000313" key="2">
    <source>
        <dbReference type="EMBL" id="ATA82164.1"/>
    </source>
</evidence>